<dbReference type="GO" id="GO:0051016">
    <property type="term" value="P:barbed-end actin filament capping"/>
    <property type="evidence" value="ECO:0007669"/>
    <property type="project" value="UniProtKB-UniRule"/>
</dbReference>
<gene>
    <name evidence="7" type="ORF">WICMUC_005557</name>
</gene>
<dbReference type="GO" id="GO:0030036">
    <property type="term" value="P:actin cytoskeleton organization"/>
    <property type="evidence" value="ECO:0007669"/>
    <property type="project" value="TreeGrafter"/>
</dbReference>
<evidence type="ECO:0000256" key="3">
    <source>
        <dbReference type="ARBA" id="ARBA00022467"/>
    </source>
</evidence>
<dbReference type="Gene3D" id="3.90.1150.210">
    <property type="entry name" value="F-actin capping protein, beta subunit"/>
    <property type="match status" value="1"/>
</dbReference>
<sequence length="258" mass="29487">MATLNSVLKDLINSAPSEELSQVIKSINTLKSTSSHINNIDDELETTLKLYDLQNIKSVIVNDESTLLSLDNLQNGWFIDELRGFKFQYDHLNRTVTDIETIPQNDKLIQLNNKLGDYFANFENYSYVLINDDDGDDDDQSIKLVIKSSKSNASNFYSGSWISKHTITDSSIISEIQLHVHYYEEGNVHLTKPYTTSTSLSDSNLSTTLKQIETEFQTQLLNDFEKINEKKFKGLRRLLPITRAKVNWVRAVGRDIVN</sequence>
<comment type="function">
    <text evidence="5 6">F-actin-capping proteins bind in a Ca(2+)-independent manner to the fast growing ends of actin filaments (barbed end) thereby blocking the exchange of subunits at these ends. Unlike other capping proteins (such as gelsolin and severin), these proteins do not sever actin filaments.</text>
</comment>
<accession>A0A9P8P6E0</accession>
<evidence type="ECO:0000256" key="2">
    <source>
        <dbReference type="ARBA" id="ARBA00014038"/>
    </source>
</evidence>
<dbReference type="InterPro" id="IPR042489">
    <property type="entry name" value="CapZ_alpha_1"/>
</dbReference>
<comment type="similarity">
    <text evidence="1 6">Belongs to the F-actin-capping protein alpha subunit family.</text>
</comment>
<keyword evidence="4 6" id="KW-0009">Actin-binding</keyword>
<dbReference type="Gene3D" id="3.30.1140.60">
    <property type="entry name" value="F-actin capping protein, alpha subunit"/>
    <property type="match status" value="1"/>
</dbReference>
<dbReference type="PANTHER" id="PTHR10653:SF0">
    <property type="entry name" value="F-ACTIN-CAPPING PROTEIN SUBUNIT ALPHA"/>
    <property type="match status" value="1"/>
</dbReference>
<dbReference type="PROSITE" id="PS00748">
    <property type="entry name" value="F_ACTIN_CAPPING_A_1"/>
    <property type="match status" value="1"/>
</dbReference>
<dbReference type="GO" id="GO:0008290">
    <property type="term" value="C:F-actin capping protein complex"/>
    <property type="evidence" value="ECO:0007669"/>
    <property type="project" value="UniProtKB-UniRule"/>
</dbReference>
<evidence type="ECO:0000256" key="4">
    <source>
        <dbReference type="ARBA" id="ARBA00023203"/>
    </source>
</evidence>
<comment type="caution">
    <text evidence="7">The sequence shown here is derived from an EMBL/GenBank/DDBJ whole genome shotgun (WGS) entry which is preliminary data.</text>
</comment>
<dbReference type="InterPro" id="IPR002189">
    <property type="entry name" value="CapZ_alpha"/>
</dbReference>
<evidence type="ECO:0000256" key="6">
    <source>
        <dbReference type="RuleBase" id="RU365077"/>
    </source>
</evidence>
<keyword evidence="3 6" id="KW-0117">Actin capping</keyword>
<dbReference type="GO" id="GO:0051015">
    <property type="term" value="F:actin filament binding"/>
    <property type="evidence" value="ECO:0007669"/>
    <property type="project" value="TreeGrafter"/>
</dbReference>
<dbReference type="PRINTS" id="PR00191">
    <property type="entry name" value="FACTINCAPA"/>
</dbReference>
<dbReference type="InterPro" id="IPR037282">
    <property type="entry name" value="CapZ_alpha/beta"/>
</dbReference>
<reference evidence="7" key="1">
    <citation type="journal article" date="2021" name="Open Biol.">
        <title>Shared evolutionary footprints suggest mitochondrial oxidative damage underlies multiple complex I losses in fungi.</title>
        <authorList>
            <person name="Schikora-Tamarit M.A."/>
            <person name="Marcet-Houben M."/>
            <person name="Nosek J."/>
            <person name="Gabaldon T."/>
        </authorList>
    </citation>
    <scope>NUCLEOTIDE SEQUENCE</scope>
    <source>
        <strain evidence="7">CBS6341</strain>
    </source>
</reference>
<dbReference type="PROSITE" id="PS00749">
    <property type="entry name" value="F_ACTIN_CAPPING_A_2"/>
    <property type="match status" value="1"/>
</dbReference>
<dbReference type="GO" id="GO:0030863">
    <property type="term" value="C:cortical cytoskeleton"/>
    <property type="evidence" value="ECO:0007669"/>
    <property type="project" value="TreeGrafter"/>
</dbReference>
<dbReference type="InterPro" id="IPR042276">
    <property type="entry name" value="CapZ_alpha/beta_2"/>
</dbReference>
<evidence type="ECO:0000256" key="5">
    <source>
        <dbReference type="ARBA" id="ARBA00025389"/>
    </source>
</evidence>
<name>A0A9P8P6E0_9ASCO</name>
<dbReference type="Proteomes" id="UP000769528">
    <property type="component" value="Unassembled WGS sequence"/>
</dbReference>
<organism evidence="7 8">
    <name type="scientific">Wickerhamomyces mucosus</name>
    <dbReference type="NCBI Taxonomy" id="1378264"/>
    <lineage>
        <taxon>Eukaryota</taxon>
        <taxon>Fungi</taxon>
        <taxon>Dikarya</taxon>
        <taxon>Ascomycota</taxon>
        <taxon>Saccharomycotina</taxon>
        <taxon>Saccharomycetes</taxon>
        <taxon>Phaffomycetales</taxon>
        <taxon>Wickerhamomycetaceae</taxon>
        <taxon>Wickerhamomyces</taxon>
    </lineage>
</organism>
<dbReference type="Pfam" id="PF01267">
    <property type="entry name" value="F-actin_cap_A"/>
    <property type="match status" value="1"/>
</dbReference>
<protein>
    <recommendedName>
        <fullName evidence="2 6">F-actin-capping protein subunit alpha</fullName>
    </recommendedName>
</protein>
<dbReference type="AlphaFoldDB" id="A0A9P8P6E0"/>
<reference evidence="7" key="2">
    <citation type="submission" date="2021-01" db="EMBL/GenBank/DDBJ databases">
        <authorList>
            <person name="Schikora-Tamarit M.A."/>
        </authorList>
    </citation>
    <scope>NUCLEOTIDE SEQUENCE</scope>
    <source>
        <strain evidence="7">CBS6341</strain>
    </source>
</reference>
<dbReference type="OrthoDB" id="340550at2759"/>
<proteinExistence type="inferred from homology"/>
<dbReference type="SUPFAM" id="SSF90096">
    <property type="entry name" value="Subunits of heterodimeric actin filament capping protein Capz"/>
    <property type="match status" value="1"/>
</dbReference>
<keyword evidence="8" id="KW-1185">Reference proteome</keyword>
<dbReference type="EMBL" id="JAEUBF010001415">
    <property type="protein sequence ID" value="KAH3666653.1"/>
    <property type="molecule type" value="Genomic_DNA"/>
</dbReference>
<dbReference type="PANTHER" id="PTHR10653">
    <property type="entry name" value="F-ACTIN-CAPPING PROTEIN SUBUNIT ALPHA"/>
    <property type="match status" value="1"/>
</dbReference>
<comment type="subunit">
    <text evidence="6">Heterodimer of an alpha and a beta subunit.</text>
</comment>
<evidence type="ECO:0000256" key="1">
    <source>
        <dbReference type="ARBA" id="ARBA00010479"/>
    </source>
</evidence>
<dbReference type="InterPro" id="IPR017865">
    <property type="entry name" value="F-actin_cap_asu_CS"/>
</dbReference>
<evidence type="ECO:0000313" key="8">
    <source>
        <dbReference type="Proteomes" id="UP000769528"/>
    </source>
</evidence>
<evidence type="ECO:0000313" key="7">
    <source>
        <dbReference type="EMBL" id="KAH3666653.1"/>
    </source>
</evidence>